<dbReference type="SUPFAM" id="SSF56601">
    <property type="entry name" value="beta-lactamase/transpeptidase-like"/>
    <property type="match status" value="1"/>
</dbReference>
<protein>
    <recommendedName>
        <fullName evidence="4">Serine hydrolase</fullName>
    </recommendedName>
</protein>
<feature type="repeat" description="TPR" evidence="1">
    <location>
        <begin position="220"/>
        <end position="253"/>
    </location>
</feature>
<dbReference type="SUPFAM" id="SSF48452">
    <property type="entry name" value="TPR-like"/>
    <property type="match status" value="1"/>
</dbReference>
<organism evidence="2 3">
    <name type="scientific">Spirosoma arboris</name>
    <dbReference type="NCBI Taxonomy" id="2682092"/>
    <lineage>
        <taxon>Bacteria</taxon>
        <taxon>Pseudomonadati</taxon>
        <taxon>Bacteroidota</taxon>
        <taxon>Cytophagia</taxon>
        <taxon>Cytophagales</taxon>
        <taxon>Cytophagaceae</taxon>
        <taxon>Spirosoma</taxon>
    </lineage>
</organism>
<evidence type="ECO:0000313" key="2">
    <source>
        <dbReference type="EMBL" id="MVM34104.1"/>
    </source>
</evidence>
<reference evidence="2 3" key="1">
    <citation type="submission" date="2019-12" db="EMBL/GenBank/DDBJ databases">
        <title>Spirosoma sp. HMF4905 genome sequencing and assembly.</title>
        <authorList>
            <person name="Kang H."/>
            <person name="Cha I."/>
            <person name="Kim H."/>
            <person name="Joh K."/>
        </authorList>
    </citation>
    <scope>NUCLEOTIDE SEQUENCE [LARGE SCALE GENOMIC DNA]</scope>
    <source>
        <strain evidence="2 3">HMF4905</strain>
    </source>
</reference>
<keyword evidence="3" id="KW-1185">Reference proteome</keyword>
<comment type="caution">
    <text evidence="2">The sequence shown here is derived from an EMBL/GenBank/DDBJ whole genome shotgun (WGS) entry which is preliminary data.</text>
</comment>
<dbReference type="EMBL" id="WPIN01000014">
    <property type="protein sequence ID" value="MVM34104.1"/>
    <property type="molecule type" value="Genomic_DNA"/>
</dbReference>
<proteinExistence type="predicted"/>
<evidence type="ECO:0000256" key="1">
    <source>
        <dbReference type="PROSITE-ProRule" id="PRU00339"/>
    </source>
</evidence>
<accession>A0A7K1SK34</accession>
<dbReference type="Pfam" id="PF13181">
    <property type="entry name" value="TPR_8"/>
    <property type="match status" value="1"/>
</dbReference>
<gene>
    <name evidence="2" type="ORF">GO755_28990</name>
</gene>
<dbReference type="Gene3D" id="1.25.40.10">
    <property type="entry name" value="Tetratricopeptide repeat domain"/>
    <property type="match status" value="1"/>
</dbReference>
<keyword evidence="1" id="KW-0802">TPR repeat</keyword>
<dbReference type="InterPro" id="IPR012338">
    <property type="entry name" value="Beta-lactam/transpept-like"/>
</dbReference>
<dbReference type="AlphaFoldDB" id="A0A7K1SK34"/>
<dbReference type="InterPro" id="IPR011990">
    <property type="entry name" value="TPR-like_helical_dom_sf"/>
</dbReference>
<dbReference type="Gene3D" id="3.40.710.10">
    <property type="entry name" value="DD-peptidase/beta-lactamase superfamily"/>
    <property type="match status" value="1"/>
</dbReference>
<dbReference type="InterPro" id="IPR019734">
    <property type="entry name" value="TPR_rpt"/>
</dbReference>
<dbReference type="Proteomes" id="UP000436006">
    <property type="component" value="Unassembled WGS sequence"/>
</dbReference>
<evidence type="ECO:0000313" key="3">
    <source>
        <dbReference type="Proteomes" id="UP000436006"/>
    </source>
</evidence>
<dbReference type="SMART" id="SM00028">
    <property type="entry name" value="TPR"/>
    <property type="match status" value="2"/>
</dbReference>
<sequence>MQMNHTFMDLPITAPEMTRAFDSNFKESSYDQQMSGWPRLSIDDLYNWLVKLDSYQLVNKAAMQALAVDLGGNESSLGHAVFNADKLTWHQHHGSNYNYEALMTHDVENDIVVVLMTNSQQFKVNALTNSIIAILKGQPYTVPKRSLYLDLREKVLADFDQGIAFYRDVREHQQNRYDLSFEIGDLVNTGKYLMHRQRFDEAIRLFELSTTLPVQPNDYSYAYQLIADCYTKKGLKQLAILYYQKAIEKDPTNENAKGYLAELLR</sequence>
<evidence type="ECO:0008006" key="4">
    <source>
        <dbReference type="Google" id="ProtNLM"/>
    </source>
</evidence>
<dbReference type="PROSITE" id="PS50005">
    <property type="entry name" value="TPR"/>
    <property type="match status" value="1"/>
</dbReference>
<name>A0A7K1SK34_9BACT</name>